<dbReference type="EMBL" id="BNAL01000004">
    <property type="protein sequence ID" value="GHF96764.1"/>
    <property type="molecule type" value="Genomic_DNA"/>
</dbReference>
<reference evidence="2" key="1">
    <citation type="journal article" date="2019" name="Int. J. Syst. Evol. Microbiol.">
        <title>The Global Catalogue of Microorganisms (GCM) 10K type strain sequencing project: providing services to taxonomists for standard genome sequencing and annotation.</title>
        <authorList>
            <consortium name="The Broad Institute Genomics Platform"/>
            <consortium name="The Broad Institute Genome Sequencing Center for Infectious Disease"/>
            <person name="Wu L."/>
            <person name="Ma J."/>
        </authorList>
    </citation>
    <scope>NUCLEOTIDE SEQUENCE [LARGE SCALE GENOMIC DNA]</scope>
    <source>
        <strain evidence="2">CGMCC 1.18439</strain>
    </source>
</reference>
<gene>
    <name evidence="1" type="ORF">GCM10017783_05830</name>
</gene>
<evidence type="ECO:0000313" key="2">
    <source>
        <dbReference type="Proteomes" id="UP000632154"/>
    </source>
</evidence>
<proteinExistence type="predicted"/>
<evidence type="ECO:0008006" key="3">
    <source>
        <dbReference type="Google" id="ProtNLM"/>
    </source>
</evidence>
<accession>A0ABQ3K075</accession>
<organism evidence="1 2">
    <name type="scientific">Deinococcus piscis</name>
    <dbReference type="NCBI Taxonomy" id="394230"/>
    <lineage>
        <taxon>Bacteria</taxon>
        <taxon>Thermotogati</taxon>
        <taxon>Deinococcota</taxon>
        <taxon>Deinococci</taxon>
        <taxon>Deinococcales</taxon>
        <taxon>Deinococcaceae</taxon>
        <taxon>Deinococcus</taxon>
    </lineage>
</organism>
<dbReference type="RefSeq" id="WP_189642178.1">
    <property type="nucleotide sequence ID" value="NZ_BNAL01000004.1"/>
</dbReference>
<keyword evidence="2" id="KW-1185">Reference proteome</keyword>
<dbReference type="Proteomes" id="UP000632154">
    <property type="component" value="Unassembled WGS sequence"/>
</dbReference>
<name>A0ABQ3K075_9DEIO</name>
<dbReference type="SUPFAM" id="SSF81301">
    <property type="entry name" value="Nucleotidyltransferase"/>
    <property type="match status" value="1"/>
</dbReference>
<evidence type="ECO:0000313" key="1">
    <source>
        <dbReference type="EMBL" id="GHF96764.1"/>
    </source>
</evidence>
<sequence>MLDEFLRIARALNGAGIVPTLMGSLGLEVATGRSWQPSDIDIHVRGDARGWDAPDELRLSDSETIRRVMAALGYELTDLHEHEFRRGGLSVEFGTINALYEFAGVHWAELPLRAQAGVQFRLPTPAQFLRMYEASAQDSYRAANNNSKGLQKIDFLRQLVSSP</sequence>
<comment type="caution">
    <text evidence="1">The sequence shown here is derived from an EMBL/GenBank/DDBJ whole genome shotgun (WGS) entry which is preliminary data.</text>
</comment>
<protein>
    <recommendedName>
        <fullName evidence="3">Phosphoribosylanthranilate isomerase</fullName>
    </recommendedName>
</protein>
<dbReference type="InterPro" id="IPR043519">
    <property type="entry name" value="NT_sf"/>
</dbReference>